<dbReference type="Gene3D" id="3.30.1360.100">
    <property type="entry name" value="General secretion pathway protein M, EpsM"/>
    <property type="match status" value="1"/>
</dbReference>
<accession>A0AAN1WKC3</accession>
<dbReference type="SUPFAM" id="SSF103054">
    <property type="entry name" value="General secretion pathway protein M, EpsM"/>
    <property type="match status" value="1"/>
</dbReference>
<evidence type="ECO:0000256" key="5">
    <source>
        <dbReference type="ARBA" id="ARBA00022519"/>
    </source>
</evidence>
<proteinExistence type="inferred from homology"/>
<evidence type="ECO:0000256" key="10">
    <source>
        <dbReference type="PIRNR" id="PIRNR006291"/>
    </source>
</evidence>
<evidence type="ECO:0000256" key="1">
    <source>
        <dbReference type="ARBA" id="ARBA00004377"/>
    </source>
</evidence>
<dbReference type="RefSeq" id="WP_236984031.1">
    <property type="nucleotide sequence ID" value="NZ_AP023086.1"/>
</dbReference>
<evidence type="ECO:0000256" key="2">
    <source>
        <dbReference type="ARBA" id="ARBA00010637"/>
    </source>
</evidence>
<sequence>MNDFKNWFLQNSPREQLLLAVGAIAVALTLLYLVLLAPMTKDRDKQITNNNAVLLQQAEVRRLASIVLGQQQGGGDQPRNLAQVTNQSLRNHGLRMEDFQPTGDSDVRVRLASVEFNKVMAWLDELENKEGVQVKEVSVTAGDVKGMLNNVTVKLHRN</sequence>
<evidence type="ECO:0000256" key="7">
    <source>
        <dbReference type="ARBA" id="ARBA00022927"/>
    </source>
</evidence>
<evidence type="ECO:0000313" key="13">
    <source>
        <dbReference type="Proteomes" id="UP001320119"/>
    </source>
</evidence>
<evidence type="ECO:0000313" key="12">
    <source>
        <dbReference type="EMBL" id="BCD99102.1"/>
    </source>
</evidence>
<name>A0AAN1WKC3_9GAMM</name>
<keyword evidence="7 10" id="KW-0653">Protein transport</keyword>
<reference evidence="12 13" key="1">
    <citation type="journal article" date="2022" name="IScience">
        <title>An ultrasensitive nanofiber-based assay for enzymatic hydrolysis and deep-sea microbial degradation of cellulose.</title>
        <authorList>
            <person name="Tsudome M."/>
            <person name="Tachioka M."/>
            <person name="Miyazaki M."/>
            <person name="Uchimura K."/>
            <person name="Tsuda M."/>
            <person name="Takaki Y."/>
            <person name="Deguchi S."/>
        </authorList>
    </citation>
    <scope>NUCLEOTIDE SEQUENCE [LARGE SCALE GENOMIC DNA]</scope>
    <source>
        <strain evidence="12 13">GE09</strain>
    </source>
</reference>
<keyword evidence="9 10" id="KW-0472">Membrane</keyword>
<dbReference type="GO" id="GO:0005886">
    <property type="term" value="C:plasma membrane"/>
    <property type="evidence" value="ECO:0007669"/>
    <property type="project" value="UniProtKB-SubCell"/>
</dbReference>
<dbReference type="GO" id="GO:0015628">
    <property type="term" value="P:protein secretion by the type II secretion system"/>
    <property type="evidence" value="ECO:0007669"/>
    <property type="project" value="InterPro"/>
</dbReference>
<protein>
    <recommendedName>
        <fullName evidence="10">Type II secretion system protein M</fullName>
        <shortName evidence="10">T2SS protein M</shortName>
    </recommendedName>
    <alternativeName>
        <fullName evidence="10">General secretion pathway protein M</fullName>
    </alternativeName>
</protein>
<evidence type="ECO:0000256" key="9">
    <source>
        <dbReference type="ARBA" id="ARBA00023136"/>
    </source>
</evidence>
<keyword evidence="3 10" id="KW-0813">Transport</keyword>
<dbReference type="InterPro" id="IPR007690">
    <property type="entry name" value="T2SS_GspM"/>
</dbReference>
<keyword evidence="13" id="KW-1185">Reference proteome</keyword>
<evidence type="ECO:0000256" key="11">
    <source>
        <dbReference type="SAM" id="Phobius"/>
    </source>
</evidence>
<dbReference type="PIRSF" id="PIRSF006291">
    <property type="entry name" value="GspM"/>
    <property type="match status" value="1"/>
</dbReference>
<comment type="similarity">
    <text evidence="2 10">Belongs to the GSP M family.</text>
</comment>
<organism evidence="12 13">
    <name type="scientific">Marinagarivorans cellulosilyticus</name>
    <dbReference type="NCBI Taxonomy" id="2721545"/>
    <lineage>
        <taxon>Bacteria</taxon>
        <taxon>Pseudomonadati</taxon>
        <taxon>Pseudomonadota</taxon>
        <taxon>Gammaproteobacteria</taxon>
        <taxon>Cellvibrionales</taxon>
        <taxon>Cellvibrionaceae</taxon>
        <taxon>Marinagarivorans</taxon>
    </lineage>
</organism>
<keyword evidence="8 11" id="KW-1133">Transmembrane helix</keyword>
<evidence type="ECO:0000256" key="4">
    <source>
        <dbReference type="ARBA" id="ARBA00022475"/>
    </source>
</evidence>
<dbReference type="Pfam" id="PF04612">
    <property type="entry name" value="T2SSM"/>
    <property type="match status" value="1"/>
</dbReference>
<keyword evidence="4 10" id="KW-1003">Cell membrane</keyword>
<dbReference type="Proteomes" id="UP001320119">
    <property type="component" value="Chromosome"/>
</dbReference>
<evidence type="ECO:0000256" key="3">
    <source>
        <dbReference type="ARBA" id="ARBA00022448"/>
    </source>
</evidence>
<evidence type="ECO:0000256" key="6">
    <source>
        <dbReference type="ARBA" id="ARBA00022692"/>
    </source>
</evidence>
<comment type="function">
    <text evidence="10">Inner membrane component of the type II secretion system required for the energy-dependent secretion of extracellular factors such as proteases and toxins from the periplasm.</text>
</comment>
<keyword evidence="5 10" id="KW-0997">Cell inner membrane</keyword>
<dbReference type="GO" id="GO:0015627">
    <property type="term" value="C:type II protein secretion system complex"/>
    <property type="evidence" value="ECO:0007669"/>
    <property type="project" value="InterPro"/>
</dbReference>
<dbReference type="KEGG" id="marq:MARGE09_P3303"/>
<keyword evidence="6 11" id="KW-0812">Transmembrane</keyword>
<dbReference type="EMBL" id="AP023086">
    <property type="protein sequence ID" value="BCD99102.1"/>
    <property type="molecule type" value="Genomic_DNA"/>
</dbReference>
<evidence type="ECO:0000256" key="8">
    <source>
        <dbReference type="ARBA" id="ARBA00022989"/>
    </source>
</evidence>
<comment type="subcellular location">
    <subcellularLocation>
        <location evidence="1">Cell inner membrane</location>
        <topology evidence="1">Single-pass membrane protein</topology>
    </subcellularLocation>
</comment>
<gene>
    <name evidence="12" type="ORF">MARGE09_P3303</name>
</gene>
<dbReference type="InterPro" id="IPR023229">
    <property type="entry name" value="T2SS_M_periplasmic_sf"/>
</dbReference>
<feature type="transmembrane region" description="Helical" evidence="11">
    <location>
        <begin position="17"/>
        <end position="37"/>
    </location>
</feature>
<dbReference type="AlphaFoldDB" id="A0AAN1WKC3"/>